<feature type="binding site" evidence="11">
    <location>
        <position position="184"/>
    </location>
    <ligand>
        <name>FMN</name>
        <dbReference type="ChEBI" id="CHEBI:58210"/>
    </ligand>
</feature>
<evidence type="ECO:0000256" key="8">
    <source>
        <dbReference type="ARBA" id="ARBA00023229"/>
    </source>
</evidence>
<dbReference type="GO" id="GO:0016491">
    <property type="term" value="F:oxidoreductase activity"/>
    <property type="evidence" value="ECO:0007669"/>
    <property type="project" value="InterPro"/>
</dbReference>
<keyword evidence="3 11" id="KW-0285">Flavoprotein</keyword>
<evidence type="ECO:0000256" key="3">
    <source>
        <dbReference type="ARBA" id="ARBA00022630"/>
    </source>
</evidence>
<dbReference type="NCBIfam" id="TIGR02151">
    <property type="entry name" value="IPP_isom_2"/>
    <property type="match status" value="1"/>
</dbReference>
<comment type="catalytic activity">
    <reaction evidence="11">
        <text>isopentenyl diphosphate = dimethylallyl diphosphate</text>
        <dbReference type="Rhea" id="RHEA:23284"/>
        <dbReference type="ChEBI" id="CHEBI:57623"/>
        <dbReference type="ChEBI" id="CHEBI:128769"/>
        <dbReference type="EC" id="5.3.3.2"/>
    </reaction>
</comment>
<evidence type="ECO:0000256" key="4">
    <source>
        <dbReference type="ARBA" id="ARBA00022643"/>
    </source>
</evidence>
<dbReference type="GO" id="GO:0004452">
    <property type="term" value="F:isopentenyl-diphosphate delta-isomerase activity"/>
    <property type="evidence" value="ECO:0007669"/>
    <property type="project" value="UniProtKB-UniRule"/>
</dbReference>
<keyword evidence="14" id="KW-1185">Reference proteome</keyword>
<comment type="caution">
    <text evidence="11">Lacks conserved residue(s) required for the propagation of feature annotation.</text>
</comment>
<evidence type="ECO:0000259" key="12">
    <source>
        <dbReference type="Pfam" id="PF01070"/>
    </source>
</evidence>
<dbReference type="SMART" id="SM01240">
    <property type="entry name" value="IMPDH"/>
    <property type="match status" value="1"/>
</dbReference>
<feature type="binding site" evidence="11">
    <location>
        <begin position="280"/>
        <end position="281"/>
    </location>
    <ligand>
        <name>FMN</name>
        <dbReference type="ChEBI" id="CHEBI:58210"/>
    </ligand>
</feature>
<accession>A0A1H8BUP1</accession>
<dbReference type="GO" id="GO:0070402">
    <property type="term" value="F:NADPH binding"/>
    <property type="evidence" value="ECO:0007669"/>
    <property type="project" value="UniProtKB-UniRule"/>
</dbReference>
<dbReference type="InterPro" id="IPR013785">
    <property type="entry name" value="Aldolase_TIM"/>
</dbReference>
<keyword evidence="6 11" id="KW-0460">Magnesium</keyword>
<comment type="cofactor">
    <cofactor evidence="11">
        <name>NADPH</name>
        <dbReference type="ChEBI" id="CHEBI:57783"/>
    </cofactor>
</comment>
<dbReference type="GO" id="GO:0010181">
    <property type="term" value="F:FMN binding"/>
    <property type="evidence" value="ECO:0007669"/>
    <property type="project" value="UniProtKB-UniRule"/>
</dbReference>
<comment type="subunit">
    <text evidence="10 11">Homooctamer. Dimer of tetramers.</text>
</comment>
<comment type="similarity">
    <text evidence="11">Belongs to the IPP isomerase type 2 family.</text>
</comment>
<dbReference type="InterPro" id="IPR000262">
    <property type="entry name" value="FMN-dep_DH"/>
</dbReference>
<evidence type="ECO:0000313" key="14">
    <source>
        <dbReference type="Proteomes" id="UP000198553"/>
    </source>
</evidence>
<dbReference type="GO" id="GO:0000287">
    <property type="term" value="F:magnesium ion binding"/>
    <property type="evidence" value="ECO:0007669"/>
    <property type="project" value="UniProtKB-UniRule"/>
</dbReference>
<sequence length="351" mass="38173">MSRVERKWDHIKLALDTGQLRKTGFDNVTFIHQSIPETSLDSIKLETKIGELVLSSPIFINAMTGGGGERTLEINRNLARVAKETGIGLAVGSQMSALKNAEERKTFEVVREEHPTGIIFGNLGSEATVDQAKLAVKMIEADALQIHLNVVQELAMPEGDRDFQGMLLRIGRIIDAVDVPVIVKETGFGMGIETLESLFSLGLLAVDVGGFGGTNFAAIENQRGSNKLPFFEDWGIPTSVSIAEARHLSNSYPIIASGGIQTSLDIAKSIALGANAAALAGHFLKVLIEQGPNVLVELINRLKHELIMIMTALGTNSVEELQKAPLIISGSTWHWLDQRGIDTKRYSQRKK</sequence>
<dbReference type="Pfam" id="PF01070">
    <property type="entry name" value="FMN_dh"/>
    <property type="match status" value="1"/>
</dbReference>
<comment type="cofactor">
    <cofactor evidence="11">
        <name>Mg(2+)</name>
        <dbReference type="ChEBI" id="CHEBI:18420"/>
    </cofactor>
</comment>
<dbReference type="EC" id="5.3.3.2" evidence="11"/>
<reference evidence="14" key="1">
    <citation type="submission" date="2016-10" db="EMBL/GenBank/DDBJ databases">
        <authorList>
            <person name="Varghese N."/>
            <person name="Submissions S."/>
        </authorList>
    </citation>
    <scope>NUCLEOTIDE SEQUENCE [LARGE SCALE GENOMIC DNA]</scope>
    <source>
        <strain evidence="14">B48,IBRC-M 10115,DSM 25386,CECT 8001</strain>
    </source>
</reference>
<dbReference type="Gene3D" id="3.20.20.70">
    <property type="entry name" value="Aldolase class I"/>
    <property type="match status" value="1"/>
</dbReference>
<proteinExistence type="inferred from homology"/>
<feature type="binding site" evidence="11">
    <location>
        <begin position="6"/>
        <end position="7"/>
    </location>
    <ligand>
        <name>substrate</name>
    </ligand>
</feature>
<dbReference type="EMBL" id="FOBW01000006">
    <property type="protein sequence ID" value="SEM85587.1"/>
    <property type="molecule type" value="Genomic_DNA"/>
</dbReference>
<evidence type="ECO:0000256" key="2">
    <source>
        <dbReference type="ARBA" id="ARBA00022490"/>
    </source>
</evidence>
<feature type="binding site" evidence="11">
    <location>
        <begin position="62"/>
        <end position="64"/>
    </location>
    <ligand>
        <name>FMN</name>
        <dbReference type="ChEBI" id="CHEBI:58210"/>
    </ligand>
</feature>
<evidence type="ECO:0000313" key="13">
    <source>
        <dbReference type="EMBL" id="SEM85587.1"/>
    </source>
</evidence>
<dbReference type="PIRSF" id="PIRSF003314">
    <property type="entry name" value="IPP_isomerase"/>
    <property type="match status" value="1"/>
</dbReference>
<feature type="binding site" evidence="11">
    <location>
        <position position="122"/>
    </location>
    <ligand>
        <name>FMN</name>
        <dbReference type="ChEBI" id="CHEBI:58210"/>
    </ligand>
</feature>
<feature type="binding site" evidence="11">
    <location>
        <position position="93"/>
    </location>
    <ligand>
        <name>FMN</name>
        <dbReference type="ChEBI" id="CHEBI:58210"/>
    </ligand>
</feature>
<keyword evidence="8 11" id="KW-0414">Isoprene biosynthesis</keyword>
<dbReference type="GO" id="GO:0008299">
    <property type="term" value="P:isoprenoid biosynthetic process"/>
    <property type="evidence" value="ECO:0007669"/>
    <property type="project" value="UniProtKB-UniRule"/>
</dbReference>
<dbReference type="PANTHER" id="PTHR43665:SF1">
    <property type="entry name" value="ISOPENTENYL-DIPHOSPHATE DELTA-ISOMERASE"/>
    <property type="match status" value="1"/>
</dbReference>
<comment type="subcellular location">
    <subcellularLocation>
        <location evidence="11">Cytoplasm</location>
    </subcellularLocation>
</comment>
<dbReference type="OrthoDB" id="9795032at2"/>
<dbReference type="RefSeq" id="WP_090744624.1">
    <property type="nucleotide sequence ID" value="NZ_FOBW01000006.1"/>
</dbReference>
<keyword evidence="7 11" id="KW-0521">NADP</keyword>
<evidence type="ECO:0000256" key="9">
    <source>
        <dbReference type="ARBA" id="ARBA00023235"/>
    </source>
</evidence>
<dbReference type="STRING" id="930146.SAMN05192533_106138"/>
<protein>
    <recommendedName>
        <fullName evidence="11">Isopentenyl-diphosphate delta-isomerase</fullName>
        <shortName evidence="11">IPP isomerase</shortName>
        <ecNumber evidence="11">5.3.3.2</ecNumber>
    </recommendedName>
    <alternativeName>
        <fullName evidence="11">Isopentenyl diphosphate:dimethylallyl diphosphate isomerase</fullName>
    </alternativeName>
    <alternativeName>
        <fullName evidence="11">Isopentenyl pyrophosphate isomerase</fullName>
    </alternativeName>
    <alternativeName>
        <fullName evidence="11">Type 2 isopentenyl diphosphate isomerase</fullName>
        <shortName evidence="11">IDI-2</shortName>
    </alternativeName>
</protein>
<gene>
    <name evidence="11" type="primary">fni</name>
    <name evidence="13" type="ORF">SAMN05192533_106138</name>
</gene>
<keyword evidence="5 11" id="KW-0479">Metal-binding</keyword>
<evidence type="ECO:0000256" key="5">
    <source>
        <dbReference type="ARBA" id="ARBA00022723"/>
    </source>
</evidence>
<comment type="cofactor">
    <cofactor evidence="1 11">
        <name>FMN</name>
        <dbReference type="ChEBI" id="CHEBI:58210"/>
    </cofactor>
</comment>
<feature type="binding site" evidence="11">
    <location>
        <position position="152"/>
    </location>
    <ligand>
        <name>substrate</name>
    </ligand>
</feature>
<dbReference type="HAMAP" id="MF_00354">
    <property type="entry name" value="Idi_2"/>
    <property type="match status" value="1"/>
</dbReference>
<dbReference type="CDD" id="cd02811">
    <property type="entry name" value="IDI-2_FMN"/>
    <property type="match status" value="1"/>
</dbReference>
<evidence type="ECO:0000256" key="7">
    <source>
        <dbReference type="ARBA" id="ARBA00022857"/>
    </source>
</evidence>
<keyword evidence="2 11" id="KW-0963">Cytoplasm</keyword>
<organism evidence="13 14">
    <name type="scientific">Mesobacillus persicus</name>
    <dbReference type="NCBI Taxonomy" id="930146"/>
    <lineage>
        <taxon>Bacteria</taxon>
        <taxon>Bacillati</taxon>
        <taxon>Bacillota</taxon>
        <taxon>Bacilli</taxon>
        <taxon>Bacillales</taxon>
        <taxon>Bacillaceae</taxon>
        <taxon>Mesobacillus</taxon>
    </lineage>
</organism>
<dbReference type="GO" id="GO:0005737">
    <property type="term" value="C:cytoplasm"/>
    <property type="evidence" value="ECO:0007669"/>
    <property type="project" value="UniProtKB-SubCell"/>
</dbReference>
<dbReference type="SUPFAM" id="SSF51395">
    <property type="entry name" value="FMN-linked oxidoreductases"/>
    <property type="match status" value="1"/>
</dbReference>
<keyword evidence="4 11" id="KW-0288">FMN</keyword>
<evidence type="ECO:0000256" key="6">
    <source>
        <dbReference type="ARBA" id="ARBA00022842"/>
    </source>
</evidence>
<evidence type="ECO:0000256" key="10">
    <source>
        <dbReference type="ARBA" id="ARBA00025810"/>
    </source>
</evidence>
<keyword evidence="9 11" id="KW-0413">Isomerase</keyword>
<feature type="binding site" evidence="11">
    <location>
        <position position="214"/>
    </location>
    <ligand>
        <name>FMN</name>
        <dbReference type="ChEBI" id="CHEBI:58210"/>
    </ligand>
</feature>
<dbReference type="Proteomes" id="UP000198553">
    <property type="component" value="Unassembled WGS sequence"/>
</dbReference>
<evidence type="ECO:0000256" key="11">
    <source>
        <dbReference type="HAMAP-Rule" id="MF_00354"/>
    </source>
</evidence>
<feature type="domain" description="FMN-dependent dehydrogenase" evidence="12">
    <location>
        <begin position="245"/>
        <end position="324"/>
    </location>
</feature>
<dbReference type="AlphaFoldDB" id="A0A1H8BUP1"/>
<evidence type="ECO:0000256" key="1">
    <source>
        <dbReference type="ARBA" id="ARBA00001917"/>
    </source>
</evidence>
<dbReference type="InterPro" id="IPR011179">
    <property type="entry name" value="IPdP_isomerase"/>
</dbReference>
<name>A0A1H8BUP1_9BACI</name>
<feature type="binding site" evidence="11">
    <location>
        <position position="153"/>
    </location>
    <ligand>
        <name>Mg(2+)</name>
        <dbReference type="ChEBI" id="CHEBI:18420"/>
    </ligand>
</feature>
<dbReference type="PANTHER" id="PTHR43665">
    <property type="entry name" value="ISOPENTENYL-DIPHOSPHATE DELTA-ISOMERASE"/>
    <property type="match status" value="1"/>
</dbReference>
<comment type="function">
    <text evidence="11">Involved in the biosynthesis of isoprenoids. Catalyzes the 1,3-allylic rearrangement of the homoallylic substrate isopentenyl (IPP) to its allylic isomer, dimethylallyl diphosphate (DMAPP).</text>
</comment>